<feature type="compositionally biased region" description="Pro residues" evidence="1">
    <location>
        <begin position="352"/>
        <end position="377"/>
    </location>
</feature>
<name>S2J576_MUCC1</name>
<proteinExistence type="predicted"/>
<feature type="region of interest" description="Disordered" evidence="1">
    <location>
        <begin position="1"/>
        <end position="73"/>
    </location>
</feature>
<feature type="compositionally biased region" description="Polar residues" evidence="1">
    <location>
        <begin position="43"/>
        <end position="57"/>
    </location>
</feature>
<protein>
    <submittedName>
        <fullName evidence="2">Uncharacterized protein</fullName>
    </submittedName>
</protein>
<dbReference type="OrthoDB" id="2281102at2759"/>
<evidence type="ECO:0000256" key="1">
    <source>
        <dbReference type="SAM" id="MobiDB-lite"/>
    </source>
</evidence>
<accession>S2J576</accession>
<sequence>MKPRMRVQTSMTTSNRASRRFSTTQQKKSPDVSTQQLHHHQQSTESACKSGYSNHTISPFTPPPSPSPKNKLRYSQRNYTENRSTINILADELIDMFEQAVQQCTAAENRYKRLDLTIKSTLKLQTKTYEHCIKELNERIETLQSHSPQHLSTNSDFLSKFIDGYAEDDTLELDRDNQIEALKQQILLNEQSAQQMIAHYLGELERERLKIKHKDSIIAKQDALISTLETKMQNILNQQNTADNSLQTSVLSKNEKLLEAQIELQAIELEDKKKLLAMLLHERDELSIKASRPKSKNTKKHSSIDLLAKIVQTDIPSCAPALDVLQLSDLVDRKKTPSPLAFKKSHVFNDHSPPPPSPPPKSPLPPTPRRLVKPPPRSVSTRKSKPRRLTADQYQSGVKSWSCLDFEKAANETTTSRCYYMPPSLNAERPIYQPSQESREWRKHLVQELVCKPYENMAEQPPIEDNHGFSSLVRHWKRHVI</sequence>
<feature type="compositionally biased region" description="Polar residues" evidence="1">
    <location>
        <begin position="7"/>
        <end position="34"/>
    </location>
</feature>
<evidence type="ECO:0000313" key="2">
    <source>
        <dbReference type="EMBL" id="EPB85286.1"/>
    </source>
</evidence>
<dbReference type="OMA" id="KTYEHCI"/>
<organism evidence="2 3">
    <name type="scientific">Mucor circinelloides f. circinelloides (strain 1006PhL)</name>
    <name type="common">Mucormycosis agent</name>
    <name type="synonym">Calyptromyces circinelloides</name>
    <dbReference type="NCBI Taxonomy" id="1220926"/>
    <lineage>
        <taxon>Eukaryota</taxon>
        <taxon>Fungi</taxon>
        <taxon>Fungi incertae sedis</taxon>
        <taxon>Mucoromycota</taxon>
        <taxon>Mucoromycotina</taxon>
        <taxon>Mucoromycetes</taxon>
        <taxon>Mucorales</taxon>
        <taxon>Mucorineae</taxon>
        <taxon>Mucoraceae</taxon>
        <taxon>Mucor</taxon>
    </lineage>
</organism>
<feature type="region of interest" description="Disordered" evidence="1">
    <location>
        <begin position="341"/>
        <end position="393"/>
    </location>
</feature>
<dbReference type="VEuPathDB" id="FungiDB:HMPREF1544_07967"/>
<dbReference type="Proteomes" id="UP000014254">
    <property type="component" value="Unassembled WGS sequence"/>
</dbReference>
<dbReference type="EMBL" id="KE124016">
    <property type="protein sequence ID" value="EPB85286.1"/>
    <property type="molecule type" value="Genomic_DNA"/>
</dbReference>
<dbReference type="eggNOG" id="KOG1216">
    <property type="taxonomic scope" value="Eukaryota"/>
</dbReference>
<gene>
    <name evidence="2" type="ORF">HMPREF1544_07967</name>
</gene>
<dbReference type="AlphaFoldDB" id="S2J576"/>
<keyword evidence="3" id="KW-1185">Reference proteome</keyword>
<reference evidence="3" key="1">
    <citation type="submission" date="2013-05" db="EMBL/GenBank/DDBJ databases">
        <title>The Genome sequence of Mucor circinelloides f. circinelloides 1006PhL.</title>
        <authorList>
            <consortium name="The Broad Institute Genomics Platform"/>
            <person name="Cuomo C."/>
            <person name="Earl A."/>
            <person name="Findley K."/>
            <person name="Lee S.C."/>
            <person name="Walker B."/>
            <person name="Young S."/>
            <person name="Zeng Q."/>
            <person name="Gargeya S."/>
            <person name="Fitzgerald M."/>
            <person name="Haas B."/>
            <person name="Abouelleil A."/>
            <person name="Allen A.W."/>
            <person name="Alvarado L."/>
            <person name="Arachchi H.M."/>
            <person name="Berlin A.M."/>
            <person name="Chapman S.B."/>
            <person name="Gainer-Dewar J."/>
            <person name="Goldberg J."/>
            <person name="Griggs A."/>
            <person name="Gujja S."/>
            <person name="Hansen M."/>
            <person name="Howarth C."/>
            <person name="Imamovic A."/>
            <person name="Ireland A."/>
            <person name="Larimer J."/>
            <person name="McCowan C."/>
            <person name="Murphy C."/>
            <person name="Pearson M."/>
            <person name="Poon T.W."/>
            <person name="Priest M."/>
            <person name="Roberts A."/>
            <person name="Saif S."/>
            <person name="Shea T."/>
            <person name="Sisk P."/>
            <person name="Sykes S."/>
            <person name="Wortman J."/>
            <person name="Nusbaum C."/>
            <person name="Birren B."/>
        </authorList>
    </citation>
    <scope>NUCLEOTIDE SEQUENCE [LARGE SCALE GENOMIC DNA]</scope>
    <source>
        <strain evidence="3">1006PhL</strain>
    </source>
</reference>
<evidence type="ECO:0000313" key="3">
    <source>
        <dbReference type="Proteomes" id="UP000014254"/>
    </source>
</evidence>
<dbReference type="InParanoid" id="S2J576"/>